<sequence length="230" mass="26359">MLVMRSGITSLRSVELCLLRLFLRTTDQSTSPGSRDHLVAIERESGQFTECAALPSVQFRTQSLRGILQYGDTITTRNIHDLVHLDRHTVKVDRDNSLRELTRLAQTVLYSLLEQYRIHIPGILLTVHKNRFGLQIRNRIGRGSKSKALADHFITGLHIQKNQAQVKCSRSGTQSHYIAVFMQIFNQRLLKGIHVRSQRDNPVRIKGLFYKVLLTATHVSKRKPDSFVHQ</sequence>
<accession>A0A2M9V1A2</accession>
<comment type="caution">
    <text evidence="1">The sequence shown here is derived from an EMBL/GenBank/DDBJ whole genome shotgun (WGS) entry which is preliminary data.</text>
</comment>
<proteinExistence type="predicted"/>
<dbReference type="EMBL" id="PDCW01000056">
    <property type="protein sequence ID" value="PJY69779.1"/>
    <property type="molecule type" value="Genomic_DNA"/>
</dbReference>
<dbReference type="AlphaFoldDB" id="A0A2M9V1A2"/>
<name>A0A2M9V1A2_BACFG</name>
<gene>
    <name evidence="1" type="ORF">CQW34_04291</name>
</gene>
<protein>
    <submittedName>
        <fullName evidence="1">Uncharacterized protein</fullName>
    </submittedName>
</protein>
<evidence type="ECO:0000313" key="2">
    <source>
        <dbReference type="Proteomes" id="UP000231846"/>
    </source>
</evidence>
<reference evidence="1 2" key="1">
    <citation type="journal article" date="2017" name="MBio">
        <title>Gut Symbiont Bacteroides fragilis Secretes a Eukaryotic-Like Ubiquitin Protein That Mediates Intraspecies Antagonism.</title>
        <authorList>
            <person name="Chatzidaki-Livanis M."/>
            <person name="Coyne M.J."/>
            <person name="Roelofs K.G."/>
            <person name="Gentyala R.R."/>
            <person name="Caldwell J.M."/>
            <person name="Comstock L.E."/>
        </authorList>
    </citation>
    <scope>NUCLEOTIDE SEQUENCE [LARGE SCALE GENOMIC DNA]</scope>
    <source>
        <strain evidence="1 2">12905</strain>
    </source>
</reference>
<organism evidence="1 2">
    <name type="scientific">Bacteroides fragilis</name>
    <dbReference type="NCBI Taxonomy" id="817"/>
    <lineage>
        <taxon>Bacteria</taxon>
        <taxon>Pseudomonadati</taxon>
        <taxon>Bacteroidota</taxon>
        <taxon>Bacteroidia</taxon>
        <taxon>Bacteroidales</taxon>
        <taxon>Bacteroidaceae</taxon>
        <taxon>Bacteroides</taxon>
    </lineage>
</organism>
<dbReference type="Proteomes" id="UP000231846">
    <property type="component" value="Unassembled WGS sequence"/>
</dbReference>
<evidence type="ECO:0000313" key="1">
    <source>
        <dbReference type="EMBL" id="PJY69779.1"/>
    </source>
</evidence>